<organism evidence="2 3">
    <name type="scientific">Mytilus galloprovincialis</name>
    <name type="common">Mediterranean mussel</name>
    <dbReference type="NCBI Taxonomy" id="29158"/>
    <lineage>
        <taxon>Eukaryota</taxon>
        <taxon>Metazoa</taxon>
        <taxon>Spiralia</taxon>
        <taxon>Lophotrochozoa</taxon>
        <taxon>Mollusca</taxon>
        <taxon>Bivalvia</taxon>
        <taxon>Autobranchia</taxon>
        <taxon>Pteriomorphia</taxon>
        <taxon>Mytilida</taxon>
        <taxon>Mytiloidea</taxon>
        <taxon>Mytilidae</taxon>
        <taxon>Mytilinae</taxon>
        <taxon>Mytilus</taxon>
    </lineage>
</organism>
<feature type="compositionally biased region" description="Basic and acidic residues" evidence="1">
    <location>
        <begin position="79"/>
        <end position="92"/>
    </location>
</feature>
<evidence type="ECO:0000313" key="2">
    <source>
        <dbReference type="EMBL" id="VDH96332.1"/>
    </source>
</evidence>
<evidence type="ECO:0000313" key="3">
    <source>
        <dbReference type="Proteomes" id="UP000596742"/>
    </source>
</evidence>
<feature type="region of interest" description="Disordered" evidence="1">
    <location>
        <begin position="75"/>
        <end position="99"/>
    </location>
</feature>
<proteinExistence type="predicted"/>
<sequence length="99" mass="11327">MSEELPRNHPLQSGRLWRSWSRLAEASNTPVSTTDYEIPMKCQLIKSLRSTVITEATMKRQLKFFVSINENNVQTANTRNDDSFRSYNDNKNDTAGTGD</sequence>
<comment type="caution">
    <text evidence="2">The sequence shown here is derived from an EMBL/GenBank/DDBJ whole genome shotgun (WGS) entry which is preliminary data.</text>
</comment>
<reference evidence="2" key="1">
    <citation type="submission" date="2018-11" db="EMBL/GenBank/DDBJ databases">
        <authorList>
            <person name="Alioto T."/>
            <person name="Alioto T."/>
        </authorList>
    </citation>
    <scope>NUCLEOTIDE SEQUENCE</scope>
</reference>
<protein>
    <submittedName>
        <fullName evidence="2">Uncharacterized protein</fullName>
    </submittedName>
</protein>
<gene>
    <name evidence="2" type="ORF">MGAL_10B058393</name>
</gene>
<accession>A0A8B6BV14</accession>
<keyword evidence="3" id="KW-1185">Reference proteome</keyword>
<evidence type="ECO:0000256" key="1">
    <source>
        <dbReference type="SAM" id="MobiDB-lite"/>
    </source>
</evidence>
<dbReference type="EMBL" id="UYJE01000773">
    <property type="protein sequence ID" value="VDH96332.1"/>
    <property type="molecule type" value="Genomic_DNA"/>
</dbReference>
<feature type="non-terminal residue" evidence="2">
    <location>
        <position position="1"/>
    </location>
</feature>
<name>A0A8B6BV14_MYTGA</name>
<dbReference type="AlphaFoldDB" id="A0A8B6BV14"/>
<dbReference type="Proteomes" id="UP000596742">
    <property type="component" value="Unassembled WGS sequence"/>
</dbReference>